<dbReference type="GO" id="GO:0016787">
    <property type="term" value="F:hydrolase activity"/>
    <property type="evidence" value="ECO:0007669"/>
    <property type="project" value="UniProtKB-KW"/>
</dbReference>
<organism evidence="1 2">
    <name type="scientific">Naasia aerilata</name>
    <dbReference type="NCBI Taxonomy" id="1162966"/>
    <lineage>
        <taxon>Bacteria</taxon>
        <taxon>Bacillati</taxon>
        <taxon>Actinomycetota</taxon>
        <taxon>Actinomycetes</taxon>
        <taxon>Micrococcales</taxon>
        <taxon>Microbacteriaceae</taxon>
        <taxon>Naasia</taxon>
    </lineage>
</organism>
<evidence type="ECO:0000313" key="2">
    <source>
        <dbReference type="Proteomes" id="UP001321498"/>
    </source>
</evidence>
<dbReference type="Gene3D" id="3.20.20.140">
    <property type="entry name" value="Metal-dependent hydrolases"/>
    <property type="match status" value="1"/>
</dbReference>
<reference evidence="2" key="1">
    <citation type="journal article" date="2019" name="Int. J. Syst. Evol. Microbiol.">
        <title>The Global Catalogue of Microorganisms (GCM) 10K type strain sequencing project: providing services to taxonomists for standard genome sequencing and annotation.</title>
        <authorList>
            <consortium name="The Broad Institute Genomics Platform"/>
            <consortium name="The Broad Institute Genome Sequencing Center for Infectious Disease"/>
            <person name="Wu L."/>
            <person name="Ma J."/>
        </authorList>
    </citation>
    <scope>NUCLEOTIDE SEQUENCE [LARGE SCALE GENOMIC DNA]</scope>
    <source>
        <strain evidence="2">NBRC 108725</strain>
    </source>
</reference>
<protein>
    <submittedName>
        <fullName evidence="1">TatD family hydrolase</fullName>
    </submittedName>
</protein>
<dbReference type="InterPro" id="IPR001130">
    <property type="entry name" value="TatD-like"/>
</dbReference>
<name>A0ABN6XNP1_9MICO</name>
<dbReference type="Pfam" id="PF01026">
    <property type="entry name" value="TatD_DNase"/>
    <property type="match status" value="1"/>
</dbReference>
<dbReference type="PANTHER" id="PTHR46124:SF2">
    <property type="entry name" value="D-AMINOACYL-TRNA DEACYLASE"/>
    <property type="match status" value="1"/>
</dbReference>
<dbReference type="EMBL" id="AP027731">
    <property type="protein sequence ID" value="BDZ45245.1"/>
    <property type="molecule type" value="Genomic_DNA"/>
</dbReference>
<proteinExistence type="predicted"/>
<gene>
    <name evidence="1" type="ORF">GCM10025866_11540</name>
</gene>
<dbReference type="PANTHER" id="PTHR46124">
    <property type="entry name" value="D-AMINOACYL-TRNA DEACYLASE"/>
    <property type="match status" value="1"/>
</dbReference>
<evidence type="ECO:0000313" key="1">
    <source>
        <dbReference type="EMBL" id="BDZ45245.1"/>
    </source>
</evidence>
<accession>A0ABN6XNP1</accession>
<keyword evidence="1" id="KW-0378">Hydrolase</keyword>
<dbReference type="SUPFAM" id="SSF51556">
    <property type="entry name" value="Metallo-dependent hydrolases"/>
    <property type="match status" value="1"/>
</dbReference>
<dbReference type="Proteomes" id="UP001321498">
    <property type="component" value="Chromosome"/>
</dbReference>
<keyword evidence="2" id="KW-1185">Reference proteome</keyword>
<dbReference type="InterPro" id="IPR032466">
    <property type="entry name" value="Metal_Hydrolase"/>
</dbReference>
<sequence length="252" mass="27404">MTAVMTPATSLDCHAHVAPDVTSKQLESLGEVHVLAVTRTLKEAARVARRRDSKLTWGLGVHPGSSEAQSQYDPREFRYLLPRFALVGEIGLDRRGSRTRQHEILSDVLAACADQPVLLSLHSTGRVREVLDVMATYPHPGFILHWFLASAEEVAHAAALGAYFSVNTAMSDEAISQMPRDRVLPETDFPAKSVRARVPGATAALEDRLATLWGTDAAGARAELWRNMKALATRSGAVERLSSSLTGVLMQV</sequence>